<keyword evidence="16" id="KW-1133">Transmembrane helix</keyword>
<dbReference type="InterPro" id="IPR036097">
    <property type="entry name" value="HisK_dim/P_sf"/>
</dbReference>
<dbReference type="InterPro" id="IPR011006">
    <property type="entry name" value="CheY-like_superfamily"/>
</dbReference>
<evidence type="ECO:0000256" key="9">
    <source>
        <dbReference type="ARBA" id="ARBA00022840"/>
    </source>
</evidence>
<keyword evidence="16" id="KW-0472">Membrane</keyword>
<protein>
    <recommendedName>
        <fullName evidence="14">Circadian input-output histidine kinase CikA</fullName>
        <ecNumber evidence="3">2.7.13.3</ecNumber>
    </recommendedName>
    <alternativeName>
        <fullName evidence="13">Sensory/regulatory protein RpfC</fullName>
    </alternativeName>
    <alternativeName>
        <fullName evidence="4">Stage 0 sporulation protein A homolog</fullName>
    </alternativeName>
</protein>
<dbReference type="SUPFAM" id="SSF47384">
    <property type="entry name" value="Homodimeric domain of signal transducing histidine kinase"/>
    <property type="match status" value="1"/>
</dbReference>
<comment type="catalytic activity">
    <reaction evidence="1">
        <text>ATP + protein L-histidine = ADP + protein N-phospho-L-histidine.</text>
        <dbReference type="EC" id="2.7.13.3"/>
    </reaction>
</comment>
<evidence type="ECO:0000256" key="7">
    <source>
        <dbReference type="ARBA" id="ARBA00022741"/>
    </source>
</evidence>
<accession>A0A6I3SMI5</accession>
<sequence>MLSFVKEDVKSYSVGSGGNIGGIVMDEVETGSGEGRKEKLNGTSIYSIIVLFGILLSCLIWAVIIVKVDADKDMEIQRTIRENANLARAFEEHVVSTIKNVDQTLMLLKTQYEEAPNSESIKRIVRQGIITNPIIHWYGIIDEKGSLVYSSEKVSPVDLTERKLFLVHQKDTNTGIYISRPAMDLRTGKWSVQMTRRINKSDGSFGGVAFVSVDPNDFSQFYRQVDLHKNGLVALVGTDGVIRAREAGGNTEVGQKIGSSDLYKTIFENKNGNIIADSPVDQIRRIYAYRTLTEYPFAVVVAVSEQEALDNYETHRANYYFWALMASIIITVFCIALTTMLARHQEMTEELRESQYKADVAEAANRAKSEFLAVMSHEIRTPMNGIIGMTDLILDTPLDGEQRHYAGIIRDSARLLLHIINDILDISKIEAGKLEIEKTPVVLEELARESTSVVAGKADSKGLHLDFTISSIIAPAILGDSVRLRQVLLNLLGNAVKFTERGSISLAIALEVKPDGEKMVRFSVTDTGIGIAPEACERIFAPFTQADSSTTRMYGGTGLGLTICERLVKLMDGMIGVNSEPGKGTTFWFTIPYEPYWELVGMEELEGKPIALETALSQESVRFVEGEILLVEDNPINQELLLLQLRKLGAQRVQLAINGQEAAYMAAEQPFDLILMDCQMPIMDGFESARQIRAQEADEGRCTPIVAMTANVLQEDREKCLAAGMDDFIIKPIDIEILKKILERWLSHKEQETNRRNARSRDY</sequence>
<comment type="caution">
    <text evidence="19">The sequence shown here is derived from an EMBL/GenBank/DDBJ whole genome shotgun (WGS) entry which is preliminary data.</text>
</comment>
<dbReference type="Gene3D" id="3.30.565.10">
    <property type="entry name" value="Histidine kinase-like ATPase, C-terminal domain"/>
    <property type="match status" value="1"/>
</dbReference>
<dbReference type="SMART" id="SM00448">
    <property type="entry name" value="REC"/>
    <property type="match status" value="1"/>
</dbReference>
<evidence type="ECO:0000256" key="1">
    <source>
        <dbReference type="ARBA" id="ARBA00000085"/>
    </source>
</evidence>
<feature type="domain" description="Response regulatory" evidence="18">
    <location>
        <begin position="627"/>
        <end position="746"/>
    </location>
</feature>
<dbReference type="Proteomes" id="UP000430670">
    <property type="component" value="Unassembled WGS sequence"/>
</dbReference>
<evidence type="ECO:0000256" key="13">
    <source>
        <dbReference type="ARBA" id="ARBA00068150"/>
    </source>
</evidence>
<dbReference type="PRINTS" id="PR00344">
    <property type="entry name" value="BCTRLSENSOR"/>
</dbReference>
<dbReference type="PANTHER" id="PTHR45339">
    <property type="entry name" value="HYBRID SIGNAL TRANSDUCTION HISTIDINE KINASE J"/>
    <property type="match status" value="1"/>
</dbReference>
<feature type="transmembrane region" description="Helical" evidence="16">
    <location>
        <begin position="319"/>
        <end position="342"/>
    </location>
</feature>
<dbReference type="SUPFAM" id="SSF52172">
    <property type="entry name" value="CheY-like"/>
    <property type="match status" value="1"/>
</dbReference>
<feature type="transmembrane region" description="Helical" evidence="16">
    <location>
        <begin position="45"/>
        <end position="66"/>
    </location>
</feature>
<dbReference type="InterPro" id="IPR003661">
    <property type="entry name" value="HisK_dim/P_dom"/>
</dbReference>
<dbReference type="CDD" id="cd16922">
    <property type="entry name" value="HATPase_EvgS-ArcB-TorS-like"/>
    <property type="match status" value="1"/>
</dbReference>
<comment type="function">
    <text evidence="11">May play the central regulatory role in sporulation. It may be an element of the effector pathway responsible for the activation of sporulation genes in response to nutritional stress. Spo0A may act in concert with spo0H (a sigma factor) to control the expression of some genes that are critical to the sporulation process.</text>
</comment>
<dbReference type="InterPro" id="IPR001789">
    <property type="entry name" value="Sig_transdc_resp-reg_receiver"/>
</dbReference>
<dbReference type="Gene3D" id="1.10.287.130">
    <property type="match status" value="1"/>
</dbReference>
<dbReference type="Pfam" id="PF22588">
    <property type="entry name" value="dCache_1_like"/>
    <property type="match status" value="1"/>
</dbReference>
<comment type="subunit">
    <text evidence="12">At low DSF concentrations, interacts with RpfF.</text>
</comment>
<dbReference type="Pfam" id="PF02518">
    <property type="entry name" value="HATPase_c"/>
    <property type="match status" value="1"/>
</dbReference>
<dbReference type="Gene3D" id="3.40.50.2300">
    <property type="match status" value="1"/>
</dbReference>
<keyword evidence="20" id="KW-1185">Reference proteome</keyword>
<dbReference type="SMART" id="SM00388">
    <property type="entry name" value="HisKA"/>
    <property type="match status" value="1"/>
</dbReference>
<dbReference type="InterPro" id="IPR054327">
    <property type="entry name" value="His-kinase-like_sensor"/>
</dbReference>
<gene>
    <name evidence="19" type="ORF">GJ688_14585</name>
</gene>
<evidence type="ECO:0000256" key="10">
    <source>
        <dbReference type="ARBA" id="ARBA00023012"/>
    </source>
</evidence>
<dbReference type="OrthoDB" id="1834068at2"/>
<dbReference type="InterPro" id="IPR004358">
    <property type="entry name" value="Sig_transdc_His_kin-like_C"/>
</dbReference>
<evidence type="ECO:0000256" key="8">
    <source>
        <dbReference type="ARBA" id="ARBA00022777"/>
    </source>
</evidence>
<organism evidence="19 20">
    <name type="scientific">Heliobacterium mobile</name>
    <name type="common">Heliobacillus mobilis</name>
    <dbReference type="NCBI Taxonomy" id="28064"/>
    <lineage>
        <taxon>Bacteria</taxon>
        <taxon>Bacillati</taxon>
        <taxon>Bacillota</taxon>
        <taxon>Clostridia</taxon>
        <taxon>Eubacteriales</taxon>
        <taxon>Heliobacteriaceae</taxon>
        <taxon>Heliobacterium</taxon>
    </lineage>
</organism>
<keyword evidence="7" id="KW-0547">Nucleotide-binding</keyword>
<keyword evidence="6" id="KW-0808">Transferase</keyword>
<dbReference type="FunFam" id="1.10.287.130:FF:000002">
    <property type="entry name" value="Two-component osmosensing histidine kinase"/>
    <property type="match status" value="1"/>
</dbReference>
<dbReference type="SMART" id="SM00387">
    <property type="entry name" value="HATPase_c"/>
    <property type="match status" value="1"/>
</dbReference>
<dbReference type="PROSITE" id="PS50110">
    <property type="entry name" value="RESPONSE_REGULATORY"/>
    <property type="match status" value="1"/>
</dbReference>
<proteinExistence type="inferred from homology"/>
<evidence type="ECO:0000256" key="14">
    <source>
        <dbReference type="ARBA" id="ARBA00074306"/>
    </source>
</evidence>
<evidence type="ECO:0000256" key="3">
    <source>
        <dbReference type="ARBA" id="ARBA00012438"/>
    </source>
</evidence>
<name>A0A6I3SMI5_HELMO</name>
<comment type="similarity">
    <text evidence="2">In the N-terminal section; belongs to the phytochrome family.</text>
</comment>
<dbReference type="CDD" id="cd17546">
    <property type="entry name" value="REC_hyHK_CKI1_RcsC-like"/>
    <property type="match status" value="1"/>
</dbReference>
<dbReference type="GO" id="GO:0005524">
    <property type="term" value="F:ATP binding"/>
    <property type="evidence" value="ECO:0007669"/>
    <property type="project" value="UniProtKB-KW"/>
</dbReference>
<evidence type="ECO:0000313" key="19">
    <source>
        <dbReference type="EMBL" id="MTV50201.1"/>
    </source>
</evidence>
<evidence type="ECO:0000256" key="12">
    <source>
        <dbReference type="ARBA" id="ARBA00064003"/>
    </source>
</evidence>
<dbReference type="Gene3D" id="3.30.450.20">
    <property type="entry name" value="PAS domain"/>
    <property type="match status" value="2"/>
</dbReference>
<dbReference type="Pfam" id="PF00072">
    <property type="entry name" value="Response_reg"/>
    <property type="match status" value="1"/>
</dbReference>
<dbReference type="InterPro" id="IPR005467">
    <property type="entry name" value="His_kinase_dom"/>
</dbReference>
<evidence type="ECO:0000256" key="2">
    <source>
        <dbReference type="ARBA" id="ARBA00006402"/>
    </source>
</evidence>
<keyword evidence="9" id="KW-0067">ATP-binding</keyword>
<dbReference type="CDD" id="cd12914">
    <property type="entry name" value="PDC1_DGC_like"/>
    <property type="match status" value="1"/>
</dbReference>
<dbReference type="EMBL" id="WNKU01000020">
    <property type="protein sequence ID" value="MTV50201.1"/>
    <property type="molecule type" value="Genomic_DNA"/>
</dbReference>
<reference evidence="19 20" key="1">
    <citation type="submission" date="2019-11" db="EMBL/GenBank/DDBJ databases">
        <title>Whole-genome sequence of a the green, strictly anaerobic photosynthetic bacterium Heliobacillus mobilis DSM 6151.</title>
        <authorList>
            <person name="Kyndt J.A."/>
            <person name="Meyer T.E."/>
        </authorList>
    </citation>
    <scope>NUCLEOTIDE SEQUENCE [LARGE SCALE GENOMIC DNA]</scope>
    <source>
        <strain evidence="19 20">DSM 6151</strain>
    </source>
</reference>
<keyword evidence="16" id="KW-0812">Transmembrane</keyword>
<dbReference type="EC" id="2.7.13.3" evidence="3"/>
<dbReference type="GO" id="GO:0000155">
    <property type="term" value="F:phosphorelay sensor kinase activity"/>
    <property type="evidence" value="ECO:0007669"/>
    <property type="project" value="InterPro"/>
</dbReference>
<dbReference type="CDD" id="cd12915">
    <property type="entry name" value="PDC2_DGC_like"/>
    <property type="match status" value="1"/>
</dbReference>
<evidence type="ECO:0000256" key="11">
    <source>
        <dbReference type="ARBA" id="ARBA00024867"/>
    </source>
</evidence>
<feature type="domain" description="Histidine kinase" evidence="17">
    <location>
        <begin position="374"/>
        <end position="595"/>
    </location>
</feature>
<feature type="modified residue" description="4-aspartylphosphate" evidence="15">
    <location>
        <position position="677"/>
    </location>
</feature>
<evidence type="ECO:0000313" key="20">
    <source>
        <dbReference type="Proteomes" id="UP000430670"/>
    </source>
</evidence>
<evidence type="ECO:0000256" key="16">
    <source>
        <dbReference type="SAM" id="Phobius"/>
    </source>
</evidence>
<evidence type="ECO:0000259" key="18">
    <source>
        <dbReference type="PROSITE" id="PS50110"/>
    </source>
</evidence>
<dbReference type="PROSITE" id="PS50109">
    <property type="entry name" value="HIS_KIN"/>
    <property type="match status" value="1"/>
</dbReference>
<evidence type="ECO:0000256" key="15">
    <source>
        <dbReference type="PROSITE-ProRule" id="PRU00169"/>
    </source>
</evidence>
<evidence type="ECO:0000259" key="17">
    <source>
        <dbReference type="PROSITE" id="PS50109"/>
    </source>
</evidence>
<dbReference type="AlphaFoldDB" id="A0A6I3SMI5"/>
<keyword evidence="5 15" id="KW-0597">Phosphoprotein</keyword>
<keyword evidence="8" id="KW-0418">Kinase</keyword>
<evidence type="ECO:0000256" key="4">
    <source>
        <dbReference type="ARBA" id="ARBA00018672"/>
    </source>
</evidence>
<keyword evidence="10" id="KW-0902">Two-component regulatory system</keyword>
<evidence type="ECO:0000256" key="6">
    <source>
        <dbReference type="ARBA" id="ARBA00022679"/>
    </source>
</evidence>
<dbReference type="InterPro" id="IPR036890">
    <property type="entry name" value="HATPase_C_sf"/>
</dbReference>
<dbReference type="SUPFAM" id="SSF55874">
    <property type="entry name" value="ATPase domain of HSP90 chaperone/DNA topoisomerase II/histidine kinase"/>
    <property type="match status" value="1"/>
</dbReference>
<dbReference type="InterPro" id="IPR003594">
    <property type="entry name" value="HATPase_dom"/>
</dbReference>
<evidence type="ECO:0000256" key="5">
    <source>
        <dbReference type="ARBA" id="ARBA00022553"/>
    </source>
</evidence>
<dbReference type="FunFam" id="3.30.565.10:FF:000010">
    <property type="entry name" value="Sensor histidine kinase RcsC"/>
    <property type="match status" value="1"/>
</dbReference>
<dbReference type="Pfam" id="PF00512">
    <property type="entry name" value="HisKA"/>
    <property type="match status" value="1"/>
</dbReference>
<dbReference type="PANTHER" id="PTHR45339:SF1">
    <property type="entry name" value="HYBRID SIGNAL TRANSDUCTION HISTIDINE KINASE J"/>
    <property type="match status" value="1"/>
</dbReference>
<dbReference type="CDD" id="cd00082">
    <property type="entry name" value="HisKA"/>
    <property type="match status" value="1"/>
</dbReference>